<reference evidence="2" key="1">
    <citation type="journal article" date="2019" name="Int. J. Syst. Evol. Microbiol.">
        <title>The Global Catalogue of Microorganisms (GCM) 10K type strain sequencing project: providing services to taxonomists for standard genome sequencing and annotation.</title>
        <authorList>
            <consortium name="The Broad Institute Genomics Platform"/>
            <consortium name="The Broad Institute Genome Sequencing Center for Infectious Disease"/>
            <person name="Wu L."/>
            <person name="Ma J."/>
        </authorList>
    </citation>
    <scope>NUCLEOTIDE SEQUENCE [LARGE SCALE GENOMIC DNA]</scope>
    <source>
        <strain evidence="2">KCTC 42498</strain>
    </source>
</reference>
<protein>
    <submittedName>
        <fullName evidence="1">Type II toxin-antitoxin system HigB family toxin</fullName>
    </submittedName>
</protein>
<sequence length="97" mass="11626">MRVIAKRTLRDFWEKHADSEQQLKAWYNEAEQADWKSANDIKKDYPSASILENNRMVFNIKGNNYRLIVRINYKYGVVWIRFIGTHVEYDKVDATKI</sequence>
<dbReference type="InterPro" id="IPR018669">
    <property type="entry name" value="Toxin_HigB"/>
</dbReference>
<evidence type="ECO:0000313" key="1">
    <source>
        <dbReference type="EMBL" id="MFD2515976.1"/>
    </source>
</evidence>
<evidence type="ECO:0000313" key="2">
    <source>
        <dbReference type="Proteomes" id="UP001597544"/>
    </source>
</evidence>
<dbReference type="RefSeq" id="WP_377511865.1">
    <property type="nucleotide sequence ID" value="NZ_JBHULU010000027.1"/>
</dbReference>
<dbReference type="Pfam" id="PF09907">
    <property type="entry name" value="HigB_toxin"/>
    <property type="match status" value="1"/>
</dbReference>
<comment type="caution">
    <text evidence="1">The sequence shown here is derived from an EMBL/GenBank/DDBJ whole genome shotgun (WGS) entry which is preliminary data.</text>
</comment>
<proteinExistence type="predicted"/>
<dbReference type="EMBL" id="JBHULU010000027">
    <property type="protein sequence ID" value="MFD2515976.1"/>
    <property type="molecule type" value="Genomic_DNA"/>
</dbReference>
<gene>
    <name evidence="1" type="ORF">ACFSRY_19040</name>
</gene>
<name>A0ABW5ISB1_9BACT</name>
<keyword evidence="2" id="KW-1185">Reference proteome</keyword>
<dbReference type="Proteomes" id="UP001597544">
    <property type="component" value="Unassembled WGS sequence"/>
</dbReference>
<accession>A0ABW5ISB1</accession>
<organism evidence="1 2">
    <name type="scientific">Pontibacter locisalis</name>
    <dbReference type="NCBI Taxonomy" id="1719035"/>
    <lineage>
        <taxon>Bacteria</taxon>
        <taxon>Pseudomonadati</taxon>
        <taxon>Bacteroidota</taxon>
        <taxon>Cytophagia</taxon>
        <taxon>Cytophagales</taxon>
        <taxon>Hymenobacteraceae</taxon>
        <taxon>Pontibacter</taxon>
    </lineage>
</organism>